<dbReference type="SUPFAM" id="SSF53335">
    <property type="entry name" value="S-adenosyl-L-methionine-dependent methyltransferases"/>
    <property type="match status" value="1"/>
</dbReference>
<dbReference type="KEGG" id="caa:Caka_2204"/>
<dbReference type="PANTHER" id="PTHR48090:SF7">
    <property type="entry name" value="RFBJ PROTEIN"/>
    <property type="match status" value="1"/>
</dbReference>
<organism evidence="2 3">
    <name type="scientific">Coraliomargarita akajimensis (strain DSM 45221 / IAM 15411 / JCM 23193 / KCTC 12865 / 04OKA010-24)</name>
    <dbReference type="NCBI Taxonomy" id="583355"/>
    <lineage>
        <taxon>Bacteria</taxon>
        <taxon>Pseudomonadati</taxon>
        <taxon>Verrucomicrobiota</taxon>
        <taxon>Opitutia</taxon>
        <taxon>Puniceicoccales</taxon>
        <taxon>Coraliomargaritaceae</taxon>
        <taxon>Coraliomargarita</taxon>
    </lineage>
</organism>
<reference evidence="2 3" key="1">
    <citation type="journal article" date="2010" name="Stand. Genomic Sci.">
        <title>Complete genome sequence of Coraliomargarita akajimensis type strain (04OKA010-24).</title>
        <authorList>
            <person name="Mavromatis K."/>
            <person name="Abt B."/>
            <person name="Brambilla E."/>
            <person name="Lapidus A."/>
            <person name="Copeland A."/>
            <person name="Deshpande S."/>
            <person name="Nolan M."/>
            <person name="Lucas S."/>
            <person name="Tice H."/>
            <person name="Cheng J.F."/>
            <person name="Han C."/>
            <person name="Detter J.C."/>
            <person name="Woyke T."/>
            <person name="Goodwin L."/>
            <person name="Pitluck S."/>
            <person name="Held B."/>
            <person name="Brettin T."/>
            <person name="Tapia R."/>
            <person name="Ivanova N."/>
            <person name="Mikhailova N."/>
            <person name="Pati A."/>
            <person name="Liolios K."/>
            <person name="Chen A."/>
            <person name="Palaniappan K."/>
            <person name="Land M."/>
            <person name="Hauser L."/>
            <person name="Chang Y.J."/>
            <person name="Jeffries C.D."/>
            <person name="Rohde M."/>
            <person name="Goker M."/>
            <person name="Bristow J."/>
            <person name="Eisen J.A."/>
            <person name="Markowitz V."/>
            <person name="Hugenholtz P."/>
            <person name="Klenk H.P."/>
            <person name="Kyrpides N.C."/>
        </authorList>
    </citation>
    <scope>NUCLEOTIDE SEQUENCE [LARGE SCALE GENOMIC DNA]</scope>
    <source>
        <strain evidence="3">DSM 45221 / IAM 15411 / JCM 23193 / KCTC 12865</strain>
    </source>
</reference>
<dbReference type="InterPro" id="IPR001173">
    <property type="entry name" value="Glyco_trans_2-like"/>
</dbReference>
<dbReference type="InterPro" id="IPR050256">
    <property type="entry name" value="Glycosyltransferase_2"/>
</dbReference>
<dbReference type="CAZy" id="GT2">
    <property type="family name" value="Glycosyltransferase Family 2"/>
</dbReference>
<dbReference type="RefSeq" id="WP_013043943.1">
    <property type="nucleotide sequence ID" value="NC_014008.1"/>
</dbReference>
<dbReference type="InterPro" id="IPR029063">
    <property type="entry name" value="SAM-dependent_MTases_sf"/>
</dbReference>
<dbReference type="OrthoDB" id="9806525at2"/>
<feature type="domain" description="Glycosyltransferase 2-like" evidence="1">
    <location>
        <begin position="235"/>
        <end position="401"/>
    </location>
</feature>
<dbReference type="SUPFAM" id="SSF53448">
    <property type="entry name" value="Nucleotide-diphospho-sugar transferases"/>
    <property type="match status" value="1"/>
</dbReference>
<keyword evidence="2" id="KW-0808">Transferase</keyword>
<dbReference type="InterPro" id="IPR029044">
    <property type="entry name" value="Nucleotide-diphossugar_trans"/>
</dbReference>
<keyword evidence="3" id="KW-1185">Reference proteome</keyword>
<dbReference type="HOGENOM" id="CLU_043808_0_0_0"/>
<evidence type="ECO:0000313" key="2">
    <source>
        <dbReference type="EMBL" id="ADE55221.1"/>
    </source>
</evidence>
<evidence type="ECO:0000259" key="1">
    <source>
        <dbReference type="Pfam" id="PF00535"/>
    </source>
</evidence>
<gene>
    <name evidence="2" type="ordered locus">Caka_2204</name>
</gene>
<evidence type="ECO:0000313" key="3">
    <source>
        <dbReference type="Proteomes" id="UP000000925"/>
    </source>
</evidence>
<dbReference type="PANTHER" id="PTHR48090">
    <property type="entry name" value="UNDECAPRENYL-PHOSPHATE 4-DEOXY-4-FORMAMIDO-L-ARABINOSE TRANSFERASE-RELATED"/>
    <property type="match status" value="1"/>
</dbReference>
<dbReference type="Pfam" id="PF13489">
    <property type="entry name" value="Methyltransf_23"/>
    <property type="match status" value="1"/>
</dbReference>
<accession>D5EM61</accession>
<dbReference type="CDD" id="cd04179">
    <property type="entry name" value="DPM_DPG-synthase_like"/>
    <property type="match status" value="1"/>
</dbReference>
<dbReference type="EMBL" id="CP001998">
    <property type="protein sequence ID" value="ADE55221.1"/>
    <property type="molecule type" value="Genomic_DNA"/>
</dbReference>
<dbReference type="Proteomes" id="UP000000925">
    <property type="component" value="Chromosome"/>
</dbReference>
<proteinExistence type="predicted"/>
<dbReference type="CDD" id="cd02440">
    <property type="entry name" value="AdoMet_MTases"/>
    <property type="match status" value="1"/>
</dbReference>
<dbReference type="GO" id="GO:0016740">
    <property type="term" value="F:transferase activity"/>
    <property type="evidence" value="ECO:0007669"/>
    <property type="project" value="UniProtKB-KW"/>
</dbReference>
<protein>
    <submittedName>
        <fullName evidence="2">Glycosyl transferase family 2</fullName>
    </submittedName>
</protein>
<name>D5EM61_CORAD</name>
<dbReference type="Pfam" id="PF00535">
    <property type="entry name" value="Glycos_transf_2"/>
    <property type="match status" value="1"/>
</dbReference>
<sequence length="471" mass="53221">MDYQKHFDWVAENDAKPRKKQRGFHAQLIRKLKHHIPAGVRVLEWGCGRGQLLRALKPSKGLGVDLSNQMIAQAKEASKGDQNVHFRQGDIQAEPIEEAYDAIVLDYLSGYLTDIQAAFANLHASCHPRTRIYITSLNYLWKPLFALAQPLGLVLKQPPSNWLSTDDLVNLLELSGFEVVKKSTEQLLPFDVPIVGGLFNRFLGRLPLFRNLGVSLFIVARPKVAPKIESEVSCSVILPARNEAGNIRPALERIQVMGKKTELIIVEGNSTDDTWEVIQREAEAYTGPLELRIMQQPGKGKWDAVFAGFAEAKGDVLVIQDGDLTAPPEDLPKFYDAIVSGRAEFANGSRLVYPMESEAMRLLNFFGNKFFAMALSFVIERPIKDSLCGTKMLLREDYERLLKRIEEFGEFDPYGDFNLIFGSSLLDLAVRDVPVRYKDRTYGDTNISRFSGAALLMRMTWFGLRKLRFHR</sequence>
<dbReference type="eggNOG" id="COG2226">
    <property type="taxonomic scope" value="Bacteria"/>
</dbReference>
<dbReference type="Gene3D" id="3.40.50.150">
    <property type="entry name" value="Vaccinia Virus protein VP39"/>
    <property type="match status" value="1"/>
</dbReference>
<dbReference type="STRING" id="583355.Caka_2204"/>
<dbReference type="AlphaFoldDB" id="D5EM61"/>
<dbReference type="eggNOG" id="COG1215">
    <property type="taxonomic scope" value="Bacteria"/>
</dbReference>
<dbReference type="Gene3D" id="3.90.550.10">
    <property type="entry name" value="Spore Coat Polysaccharide Biosynthesis Protein SpsA, Chain A"/>
    <property type="match status" value="1"/>
</dbReference>